<evidence type="ECO:0000313" key="24">
    <source>
        <dbReference type="EMBL" id="CAA6808138.1"/>
    </source>
</evidence>
<dbReference type="Gene3D" id="1.10.287.130">
    <property type="match status" value="1"/>
</dbReference>
<evidence type="ECO:0000256" key="18">
    <source>
        <dbReference type="SAM" id="Coils"/>
    </source>
</evidence>
<dbReference type="SMART" id="SM00086">
    <property type="entry name" value="PAC"/>
    <property type="match status" value="1"/>
</dbReference>
<dbReference type="EMBL" id="CACVAR010000169">
    <property type="protein sequence ID" value="CAA6808138.1"/>
    <property type="molecule type" value="Genomic_DNA"/>
</dbReference>
<dbReference type="InterPro" id="IPR036641">
    <property type="entry name" value="HPT_dom_sf"/>
</dbReference>
<dbReference type="SUPFAM" id="SSF55785">
    <property type="entry name" value="PYP-like sensor domain (PAS domain)"/>
    <property type="match status" value="2"/>
</dbReference>
<feature type="domain" description="Response regulatory" evidence="20">
    <location>
        <begin position="704"/>
        <end position="818"/>
    </location>
</feature>
<dbReference type="SMART" id="SM00388">
    <property type="entry name" value="HisKA"/>
    <property type="match status" value="1"/>
</dbReference>
<feature type="domain" description="HPt" evidence="23">
    <location>
        <begin position="865"/>
        <end position="964"/>
    </location>
</feature>
<evidence type="ECO:0000256" key="1">
    <source>
        <dbReference type="ARBA" id="ARBA00000085"/>
    </source>
</evidence>
<keyword evidence="7" id="KW-0812">Transmembrane</keyword>
<dbReference type="AlphaFoldDB" id="A0A6S6SY50"/>
<dbReference type="GO" id="GO:0000155">
    <property type="term" value="F:phosphorelay sensor kinase activity"/>
    <property type="evidence" value="ECO:0007669"/>
    <property type="project" value="InterPro"/>
</dbReference>
<keyword evidence="9" id="KW-0418">Kinase</keyword>
<evidence type="ECO:0000256" key="6">
    <source>
        <dbReference type="ARBA" id="ARBA00022679"/>
    </source>
</evidence>
<gene>
    <name evidence="24" type="ORF">HELGO_WM38456</name>
</gene>
<comment type="catalytic activity">
    <reaction evidence="1">
        <text>ATP + protein L-histidine = ADP + protein N-phospho-L-histidine.</text>
        <dbReference type="EC" id="2.7.13.3"/>
    </reaction>
</comment>
<keyword evidence="12" id="KW-0902">Two-component regulatory system</keyword>
<dbReference type="InterPro" id="IPR036890">
    <property type="entry name" value="HATPase_C_sf"/>
</dbReference>
<keyword evidence="8" id="KW-0547">Nucleotide-binding</keyword>
<keyword evidence="4" id="KW-1003">Cell membrane</keyword>
<evidence type="ECO:0000256" key="15">
    <source>
        <dbReference type="ARBA" id="ARBA00068150"/>
    </source>
</evidence>
<dbReference type="SMART" id="SM00448">
    <property type="entry name" value="REC"/>
    <property type="match status" value="1"/>
</dbReference>
<evidence type="ECO:0000256" key="8">
    <source>
        <dbReference type="ARBA" id="ARBA00022741"/>
    </source>
</evidence>
<dbReference type="NCBIfam" id="TIGR00229">
    <property type="entry name" value="sensory_box"/>
    <property type="match status" value="1"/>
</dbReference>
<dbReference type="Pfam" id="PF13426">
    <property type="entry name" value="PAS_9"/>
    <property type="match status" value="1"/>
</dbReference>
<keyword evidence="13" id="KW-0472">Membrane</keyword>
<keyword evidence="5 17" id="KW-0597">Phosphoprotein</keyword>
<evidence type="ECO:0000256" key="12">
    <source>
        <dbReference type="ARBA" id="ARBA00023012"/>
    </source>
</evidence>
<comment type="subunit">
    <text evidence="14">At low DSF concentrations, interacts with RpfF.</text>
</comment>
<dbReference type="CDD" id="cd00082">
    <property type="entry name" value="HisKA"/>
    <property type="match status" value="1"/>
</dbReference>
<feature type="domain" description="PAC" evidence="22">
    <location>
        <begin position="154"/>
        <end position="206"/>
    </location>
</feature>
<evidence type="ECO:0000259" key="23">
    <source>
        <dbReference type="PROSITE" id="PS50894"/>
    </source>
</evidence>
<dbReference type="InterPro" id="IPR003661">
    <property type="entry name" value="HisK_dim/P_dom"/>
</dbReference>
<dbReference type="InterPro" id="IPR011006">
    <property type="entry name" value="CheY-like_superfamily"/>
</dbReference>
<dbReference type="FunFam" id="1.10.287.130:FF:000002">
    <property type="entry name" value="Two-component osmosensing histidine kinase"/>
    <property type="match status" value="1"/>
</dbReference>
<dbReference type="PROSITE" id="PS50894">
    <property type="entry name" value="HPT"/>
    <property type="match status" value="1"/>
</dbReference>
<evidence type="ECO:0000256" key="13">
    <source>
        <dbReference type="ARBA" id="ARBA00023136"/>
    </source>
</evidence>
<dbReference type="GO" id="GO:0005886">
    <property type="term" value="C:plasma membrane"/>
    <property type="evidence" value="ECO:0007669"/>
    <property type="project" value="UniProtKB-SubCell"/>
</dbReference>
<dbReference type="FunFam" id="3.30.565.10:FF:000010">
    <property type="entry name" value="Sensor histidine kinase RcsC"/>
    <property type="match status" value="1"/>
</dbReference>
<accession>A0A6S6SY50</accession>
<dbReference type="InterPro" id="IPR005467">
    <property type="entry name" value="His_kinase_dom"/>
</dbReference>
<dbReference type="Gene3D" id="3.40.50.2300">
    <property type="match status" value="1"/>
</dbReference>
<dbReference type="EC" id="2.7.13.3" evidence="3"/>
<dbReference type="InterPro" id="IPR008207">
    <property type="entry name" value="Sig_transdc_His_kin_Hpt_dom"/>
</dbReference>
<evidence type="ECO:0000259" key="21">
    <source>
        <dbReference type="PROSITE" id="PS50112"/>
    </source>
</evidence>
<dbReference type="PROSITE" id="PS50110">
    <property type="entry name" value="RESPONSE_REGULATORY"/>
    <property type="match status" value="1"/>
</dbReference>
<dbReference type="Gene3D" id="3.30.565.10">
    <property type="entry name" value="Histidine kinase-like ATPase, C-terminal domain"/>
    <property type="match status" value="1"/>
</dbReference>
<keyword evidence="18" id="KW-0175">Coiled coil</keyword>
<dbReference type="Pfam" id="PF02518">
    <property type="entry name" value="HATPase_c"/>
    <property type="match status" value="1"/>
</dbReference>
<evidence type="ECO:0000259" key="19">
    <source>
        <dbReference type="PROSITE" id="PS50109"/>
    </source>
</evidence>
<evidence type="ECO:0000256" key="10">
    <source>
        <dbReference type="ARBA" id="ARBA00022840"/>
    </source>
</evidence>
<dbReference type="PROSITE" id="PS50109">
    <property type="entry name" value="HIS_KIN"/>
    <property type="match status" value="1"/>
</dbReference>
<dbReference type="InterPro" id="IPR001789">
    <property type="entry name" value="Sig_transdc_resp-reg_receiver"/>
</dbReference>
<comment type="subcellular location">
    <subcellularLocation>
        <location evidence="2">Cell membrane</location>
        <topology evidence="2">Multi-pass membrane protein</topology>
    </subcellularLocation>
</comment>
<dbReference type="SUPFAM" id="SSF47226">
    <property type="entry name" value="Histidine-containing phosphotransfer domain, HPT domain"/>
    <property type="match status" value="1"/>
</dbReference>
<dbReference type="InterPro" id="IPR036097">
    <property type="entry name" value="HisK_dim/P_sf"/>
</dbReference>
<feature type="domain" description="PAS" evidence="21">
    <location>
        <begin position="100"/>
        <end position="151"/>
    </location>
</feature>
<reference evidence="24" key="1">
    <citation type="submission" date="2020-01" db="EMBL/GenBank/DDBJ databases">
        <authorList>
            <person name="Meier V. D."/>
            <person name="Meier V D."/>
        </authorList>
    </citation>
    <scope>NUCLEOTIDE SEQUENCE</scope>
    <source>
        <strain evidence="24">HLG_WM_MAG_03</strain>
    </source>
</reference>
<dbReference type="InterPro" id="IPR004358">
    <property type="entry name" value="Sig_transdc_His_kin-like_C"/>
</dbReference>
<dbReference type="SUPFAM" id="SSF55874">
    <property type="entry name" value="ATPase domain of HSP90 chaperone/DNA topoisomerase II/histidine kinase"/>
    <property type="match status" value="1"/>
</dbReference>
<evidence type="ECO:0000256" key="5">
    <source>
        <dbReference type="ARBA" id="ARBA00022553"/>
    </source>
</evidence>
<keyword evidence="10" id="KW-0067">ATP-binding</keyword>
<keyword evidence="11" id="KW-1133">Transmembrane helix</keyword>
<dbReference type="InterPro" id="IPR001610">
    <property type="entry name" value="PAC"/>
</dbReference>
<dbReference type="CDD" id="cd00130">
    <property type="entry name" value="PAS"/>
    <property type="match status" value="1"/>
</dbReference>
<evidence type="ECO:0000256" key="14">
    <source>
        <dbReference type="ARBA" id="ARBA00064003"/>
    </source>
</evidence>
<dbReference type="InterPro" id="IPR003594">
    <property type="entry name" value="HATPase_dom"/>
</dbReference>
<feature type="coiled-coil region" evidence="18">
    <location>
        <begin position="934"/>
        <end position="961"/>
    </location>
</feature>
<dbReference type="CDD" id="cd16922">
    <property type="entry name" value="HATPase_EvgS-ArcB-TorS-like"/>
    <property type="match status" value="1"/>
</dbReference>
<dbReference type="SUPFAM" id="SSF47384">
    <property type="entry name" value="Homodimeric domain of signal transducing histidine kinase"/>
    <property type="match status" value="1"/>
</dbReference>
<evidence type="ECO:0000256" key="16">
    <source>
        <dbReference type="PROSITE-ProRule" id="PRU00110"/>
    </source>
</evidence>
<protein>
    <recommendedName>
        <fullName evidence="15">Sensory/regulatory protein RpfC</fullName>
        <ecNumber evidence="3">2.7.13.3</ecNumber>
    </recommendedName>
</protein>
<sequence>MNRLLKRQLKQAYGKEFDFNALDEMTQKLITRVDDAYTESDKEKDFLENTIKTNTDELTEAYETIEKHNLTLKDEIVEKKLVFEQYLDAIDASYLVSKSDKNGIITYMNDKFVETSGFTREELIGSPHNIVRHPKTDSAIFKDLWHTLKSNKIWRGQIRNRTKSGESYYVYATIFPLMDNSGNVLEYIAVRNDITKRVEAERKLKQEREYNQMLFNDQENIVFTANRDGLLDANQKFFETFGFNSTSEFKKEHHSICELFIEKEGYVKATTADKHWTEDVFFNPNKQHKVLIKDMYNLERIFSVHLKSVEFEDKNFIIVSFTDITELEYSREMAEASEKAKSQFMANMSHEIRTPMNGIVGFTNLLSKSDLTPKQKQFTQYIQGSTSILLQIVNDILDFSKIESGHLELDLVETNPFVDIRNSMHIFKSQAAQKEISFIINIDSAISECLIMDRLRVIQILTNLINNAIKFTPANGTVELCIRSVSKINNKETIMFSVQDTGIGIPKERQESIFKSFIQADNSTTRNFGGTGLGLSIGSSLCELMGSKLELESTEGKGSRFFFELELEVSDSDSTLASQMRYTPIYVLDYDEKIYDDVLRQLKHFKLDFITCSFEDILYDEVSDSNIIISFNYRQHRALSRISSKIILIDESNEAHHIANEENILYHIGMYDEAPSILYNAILDYNVQGDILNDSGEKEPLSLQVLVAEDYPLNRILIEEMLSEYAITPDFAYNGQEAVESVSVKSYDLIFMDINMPVMNGTDATRAIRAKNIDIPIIALTANALEGDKERYLAQGMDDYISKPIDPDELNVLLMKYKSLSTNSQEGEVTMKSSKVNEEGLNPSSLDIDVFVNSLIEAKNSLQFSVPIIVRLFESFLAPALENVEELIEAEKADNKEKLSQKAHALRGTAMSLKFANMSKLCETVEYSAQDKKEMDYASLIKELEQEVKFLSENSQEIIDKLNG</sequence>
<evidence type="ECO:0000256" key="9">
    <source>
        <dbReference type="ARBA" id="ARBA00022777"/>
    </source>
</evidence>
<dbReference type="InterPro" id="IPR000014">
    <property type="entry name" value="PAS"/>
</dbReference>
<dbReference type="GO" id="GO:0005524">
    <property type="term" value="F:ATP binding"/>
    <property type="evidence" value="ECO:0007669"/>
    <property type="project" value="UniProtKB-KW"/>
</dbReference>
<evidence type="ECO:0000256" key="7">
    <source>
        <dbReference type="ARBA" id="ARBA00022692"/>
    </source>
</evidence>
<evidence type="ECO:0000259" key="22">
    <source>
        <dbReference type="PROSITE" id="PS50113"/>
    </source>
</evidence>
<dbReference type="Gene3D" id="3.30.450.20">
    <property type="entry name" value="PAS domain"/>
    <property type="match status" value="2"/>
</dbReference>
<evidence type="ECO:0000256" key="4">
    <source>
        <dbReference type="ARBA" id="ARBA00022475"/>
    </source>
</evidence>
<dbReference type="CDD" id="cd17546">
    <property type="entry name" value="REC_hyHK_CKI1_RcsC-like"/>
    <property type="match status" value="1"/>
</dbReference>
<dbReference type="SMART" id="SM00091">
    <property type="entry name" value="PAS"/>
    <property type="match status" value="2"/>
</dbReference>
<feature type="modified residue" description="Phosphohistidine" evidence="16">
    <location>
        <position position="904"/>
    </location>
</feature>
<dbReference type="Pfam" id="PF01627">
    <property type="entry name" value="Hpt"/>
    <property type="match status" value="1"/>
</dbReference>
<keyword evidence="6" id="KW-0808">Transferase</keyword>
<feature type="modified residue" description="4-aspartylphosphate" evidence="17">
    <location>
        <position position="753"/>
    </location>
</feature>
<dbReference type="PANTHER" id="PTHR45339">
    <property type="entry name" value="HYBRID SIGNAL TRANSDUCTION HISTIDINE KINASE J"/>
    <property type="match status" value="1"/>
</dbReference>
<proteinExistence type="predicted"/>
<dbReference type="Pfam" id="PF00072">
    <property type="entry name" value="Response_reg"/>
    <property type="match status" value="1"/>
</dbReference>
<evidence type="ECO:0000256" key="11">
    <source>
        <dbReference type="ARBA" id="ARBA00022989"/>
    </source>
</evidence>
<dbReference type="InterPro" id="IPR035965">
    <property type="entry name" value="PAS-like_dom_sf"/>
</dbReference>
<evidence type="ECO:0000256" key="3">
    <source>
        <dbReference type="ARBA" id="ARBA00012438"/>
    </source>
</evidence>
<name>A0A6S6SY50_9BACT</name>
<evidence type="ECO:0000259" key="20">
    <source>
        <dbReference type="PROSITE" id="PS50110"/>
    </source>
</evidence>
<dbReference type="Gene3D" id="1.20.120.160">
    <property type="entry name" value="HPT domain"/>
    <property type="match status" value="1"/>
</dbReference>
<dbReference type="SMART" id="SM00387">
    <property type="entry name" value="HATPase_c"/>
    <property type="match status" value="1"/>
</dbReference>
<dbReference type="InterPro" id="IPR000700">
    <property type="entry name" value="PAS-assoc_C"/>
</dbReference>
<dbReference type="SUPFAM" id="SSF52172">
    <property type="entry name" value="CheY-like"/>
    <property type="match status" value="1"/>
</dbReference>
<dbReference type="PANTHER" id="PTHR45339:SF1">
    <property type="entry name" value="HYBRID SIGNAL TRANSDUCTION HISTIDINE KINASE J"/>
    <property type="match status" value="1"/>
</dbReference>
<dbReference type="PROSITE" id="PS50113">
    <property type="entry name" value="PAC"/>
    <property type="match status" value="1"/>
</dbReference>
<dbReference type="PRINTS" id="PR00344">
    <property type="entry name" value="BCTRLSENSOR"/>
</dbReference>
<dbReference type="Pfam" id="PF00512">
    <property type="entry name" value="HisKA"/>
    <property type="match status" value="1"/>
</dbReference>
<evidence type="ECO:0000256" key="17">
    <source>
        <dbReference type="PROSITE-ProRule" id="PRU00169"/>
    </source>
</evidence>
<dbReference type="PROSITE" id="PS50112">
    <property type="entry name" value="PAS"/>
    <property type="match status" value="1"/>
</dbReference>
<evidence type="ECO:0000256" key="2">
    <source>
        <dbReference type="ARBA" id="ARBA00004651"/>
    </source>
</evidence>
<feature type="domain" description="Histidine kinase" evidence="19">
    <location>
        <begin position="347"/>
        <end position="569"/>
    </location>
</feature>
<organism evidence="24">
    <name type="scientific">uncultured Sulfurovum sp</name>
    <dbReference type="NCBI Taxonomy" id="269237"/>
    <lineage>
        <taxon>Bacteria</taxon>
        <taxon>Pseudomonadati</taxon>
        <taxon>Campylobacterota</taxon>
        <taxon>Epsilonproteobacteria</taxon>
        <taxon>Campylobacterales</taxon>
        <taxon>Sulfurovaceae</taxon>
        <taxon>Sulfurovum</taxon>
        <taxon>environmental samples</taxon>
    </lineage>
</organism>